<dbReference type="Gene3D" id="2.130.10.10">
    <property type="entry name" value="YVTN repeat-like/Quinoprotein amine dehydrogenase"/>
    <property type="match status" value="1"/>
</dbReference>
<dbReference type="PANTHER" id="PTHR46928:SF1">
    <property type="entry name" value="MESENCHYME-SPECIFIC CELL SURFACE GLYCOPROTEIN"/>
    <property type="match status" value="1"/>
</dbReference>
<reference evidence="3" key="1">
    <citation type="journal article" date="2013" name="Sci. Rep.">
        <title>Metagenomics uncovers a new group of low GC and ultra-small marine Actinobacteria.</title>
        <authorList>
            <person name="Ghai R."/>
            <person name="Mizuno C.M."/>
            <person name="Picazo A."/>
            <person name="Camacho A."/>
            <person name="Rodriguez-Valera F."/>
        </authorList>
    </citation>
    <scope>NUCLEOTIDE SEQUENCE</scope>
</reference>
<name>S5DNE4_9ACTN</name>
<evidence type="ECO:0000313" key="3">
    <source>
        <dbReference type="EMBL" id="AGQ18988.1"/>
    </source>
</evidence>
<organism evidence="3">
    <name type="scientific">Candidatus Actinomarina minuta</name>
    <dbReference type="NCBI Taxonomy" id="1389454"/>
    <lineage>
        <taxon>Bacteria</taxon>
        <taxon>Bacillati</taxon>
        <taxon>Actinomycetota</taxon>
        <taxon>Actinomycetes</taxon>
        <taxon>Candidatus Actinomarinidae</taxon>
        <taxon>Candidatus Actinomarinales</taxon>
        <taxon>Candidatus Actinomarineae</taxon>
        <taxon>Candidatus Actinomarinaceae</taxon>
        <taxon>Candidatus Actinomarina</taxon>
    </lineage>
</organism>
<sequence length="522" mass="56349">MKKYLFSFLSLTVLSVGVAYAAPNVFMVGDSNLNSQNQNIEIEHIKSFGLGVGQPLGDFEAVTEIADYHPGSKMLYSTNGYNSPATVDRYDLSDINNPTLIESVNVGTGGVTSVAIYEDLLAAAVPSATATNNGYLKVYNIANDGALTLAKSLRVGVLPDMVTFSHDGNMILTANEGQPNDAYTIDPEGSVSIVDISKGVESATVTTANFRAFNSNPSSIRKSVPSATLAQEVEPEYIAVSADSKKAYVSLQENNAIAVVDLTTKKVIGMWDLGLKNYRYNCMDLSDKETNIDSSKSKRIKTKCANVMSMYQPDAIQAYEVDGHTYIVTANEGDSRDYDGYSEEVRVADLTLDKAAYPKSLTAVLDTQLGRLKTSKEEGDFDGDGDVDQIIGYGGRSFSIYTAGGIQVFDSRNEFSRITMADGTYQDGRSDDKGCEPEGLGIEEISGSTYAFITLERCSVIMVYDISDPRNPVFQQAVSSDGDVSPETVVIIKAEDSPNGKTLLIGTNEYSGTIAIYQINNK</sequence>
<protein>
    <submittedName>
        <fullName evidence="3">MedDCM-OCT-S30-C42-cds3</fullName>
    </submittedName>
</protein>
<dbReference type="InterPro" id="IPR052956">
    <property type="entry name" value="Mesenchyme-surface_protein"/>
</dbReference>
<dbReference type="EMBL" id="KC811119">
    <property type="protein sequence ID" value="AGQ18988.1"/>
    <property type="molecule type" value="Genomic_DNA"/>
</dbReference>
<dbReference type="SUPFAM" id="SSF75011">
    <property type="entry name" value="3-carboxy-cis,cis-mucoante lactonizing enzyme"/>
    <property type="match status" value="2"/>
</dbReference>
<feature type="chain" id="PRO_5004527942" evidence="1">
    <location>
        <begin position="22"/>
        <end position="522"/>
    </location>
</feature>
<accession>S5DNE4</accession>
<dbReference type="InterPro" id="IPR055188">
    <property type="entry name" value="Choice_anch_I"/>
</dbReference>
<dbReference type="InterPro" id="IPR015943">
    <property type="entry name" value="WD40/YVTN_repeat-like_dom_sf"/>
</dbReference>
<evidence type="ECO:0000256" key="1">
    <source>
        <dbReference type="SAM" id="SignalP"/>
    </source>
</evidence>
<feature type="domain" description="Choice-of-anchor I" evidence="2">
    <location>
        <begin position="60"/>
        <end position="519"/>
    </location>
</feature>
<keyword evidence="1" id="KW-0732">Signal</keyword>
<evidence type="ECO:0000259" key="2">
    <source>
        <dbReference type="Pfam" id="PF22494"/>
    </source>
</evidence>
<dbReference type="Pfam" id="PF22494">
    <property type="entry name" value="choice_anch_I"/>
    <property type="match status" value="1"/>
</dbReference>
<dbReference type="NCBIfam" id="NF038117">
    <property type="entry name" value="choice_anch_I"/>
    <property type="match status" value="1"/>
</dbReference>
<feature type="signal peptide" evidence="1">
    <location>
        <begin position="1"/>
        <end position="21"/>
    </location>
</feature>
<dbReference type="PANTHER" id="PTHR46928">
    <property type="entry name" value="MESENCHYME-SPECIFIC CELL SURFACE GLYCOPROTEIN"/>
    <property type="match status" value="1"/>
</dbReference>
<dbReference type="AlphaFoldDB" id="S5DNE4"/>
<proteinExistence type="predicted"/>